<dbReference type="RefSeq" id="YP_009951769.1">
    <property type="nucleotide sequence ID" value="NC_051605.1"/>
</dbReference>
<dbReference type="Proteomes" id="UP000221202">
    <property type="component" value="Segment"/>
</dbReference>
<proteinExistence type="predicted"/>
<sequence>MIDPDIARARIDVLRLALNTHEVGLQDDGATVVETAERFRTFVEDDE</sequence>
<gene>
    <name evidence="2" type="primary">1</name>
    <name evidence="2" type="ORF">SEA_AMGINE_1</name>
</gene>
<dbReference type="KEGG" id="vg:60323308"/>
<reference evidence="2 3" key="1">
    <citation type="submission" date="2017-06" db="EMBL/GenBank/DDBJ databases">
        <authorList>
            <person name="Chamberlain C."/>
            <person name="Harders C."/>
            <person name="Smith S."/>
            <person name="Stukey J."/>
            <person name="Best A."/>
            <person name="Garlena R.A."/>
            <person name="Russell D.A."/>
            <person name="Pope W.H."/>
            <person name="Jacobs-Sera D."/>
            <person name="Hendrix R.W."/>
            <person name="Hatfull G.F."/>
        </authorList>
    </citation>
    <scope>NUCLEOTIDE SEQUENCE [LARGE SCALE GENOMIC DNA]</scope>
</reference>
<protein>
    <recommendedName>
        <fullName evidence="1">Gene 1 ring forming protein domain-containing protein</fullName>
    </recommendedName>
</protein>
<evidence type="ECO:0000313" key="3">
    <source>
        <dbReference type="Proteomes" id="UP000221202"/>
    </source>
</evidence>
<keyword evidence="3" id="KW-1185">Reference proteome</keyword>
<organism evidence="2 3">
    <name type="scientific">Mycobacterium phage Amgine</name>
    <dbReference type="NCBI Taxonomy" id="2015817"/>
    <lineage>
        <taxon>Viruses</taxon>
        <taxon>Duplodnaviria</taxon>
        <taxon>Heunggongvirae</taxon>
        <taxon>Uroviricota</taxon>
        <taxon>Caudoviricetes</taxon>
        <taxon>Weiservirinae</taxon>
        <taxon>Amginevirus</taxon>
        <taxon>Amginevirus amgine</taxon>
    </lineage>
</organism>
<dbReference type="InterPro" id="IPR056427">
    <property type="entry name" value="G1RFP_dom"/>
</dbReference>
<name>A0A222ZMS4_9CAUD</name>
<evidence type="ECO:0000313" key="2">
    <source>
        <dbReference type="EMBL" id="ASR85602.1"/>
    </source>
</evidence>
<dbReference type="GeneID" id="60323308"/>
<feature type="domain" description="Gene 1 ring forming protein" evidence="1">
    <location>
        <begin position="9"/>
        <end position="44"/>
    </location>
</feature>
<dbReference type="Pfam" id="PF24182">
    <property type="entry name" value="G1RFP"/>
    <property type="match status" value="1"/>
</dbReference>
<evidence type="ECO:0000259" key="1">
    <source>
        <dbReference type="Pfam" id="PF24182"/>
    </source>
</evidence>
<dbReference type="EMBL" id="MF324915">
    <property type="protein sequence ID" value="ASR85602.1"/>
    <property type="molecule type" value="Genomic_DNA"/>
</dbReference>
<accession>A0A222ZMS4</accession>